<name>A0ABQ1ETD7_SPHSA</name>
<dbReference type="EMBL" id="BMDU01000002">
    <property type="protein sequence ID" value="GFZ86539.1"/>
    <property type="molecule type" value="Genomic_DNA"/>
</dbReference>
<dbReference type="Proteomes" id="UP000628109">
    <property type="component" value="Unassembled WGS sequence"/>
</dbReference>
<evidence type="ECO:0000313" key="1">
    <source>
        <dbReference type="EMBL" id="GFZ86539.1"/>
    </source>
</evidence>
<evidence type="ECO:0008006" key="3">
    <source>
        <dbReference type="Google" id="ProtNLM"/>
    </source>
</evidence>
<accession>A0ABQ1ETD7</accession>
<keyword evidence="2" id="KW-1185">Reference proteome</keyword>
<comment type="caution">
    <text evidence="1">The sequence shown here is derived from an EMBL/GenBank/DDBJ whole genome shotgun (WGS) entry which is preliminary data.</text>
</comment>
<gene>
    <name evidence="1" type="ORF">GCM10019071_14970</name>
</gene>
<sequence length="50" mass="5810">MLHYPPFVSNYDRTRRFFKSLKAEIEARGSWSGGVGWRDSAGVNIYRDKS</sequence>
<proteinExistence type="predicted"/>
<reference evidence="2" key="1">
    <citation type="journal article" date="2019" name="Int. J. Syst. Evol. Microbiol.">
        <title>The Global Catalogue of Microorganisms (GCM) 10K type strain sequencing project: providing services to taxonomists for standard genome sequencing and annotation.</title>
        <authorList>
            <consortium name="The Broad Institute Genomics Platform"/>
            <consortium name="The Broad Institute Genome Sequencing Center for Infectious Disease"/>
            <person name="Wu L."/>
            <person name="Ma J."/>
        </authorList>
    </citation>
    <scope>NUCLEOTIDE SEQUENCE [LARGE SCALE GENOMIC DNA]</scope>
    <source>
        <strain evidence="2">CCM 7327</strain>
    </source>
</reference>
<organism evidence="1 2">
    <name type="scientific">Sphingobium fuliginis (strain ATCC 27551)</name>
    <dbReference type="NCBI Taxonomy" id="336203"/>
    <lineage>
        <taxon>Bacteria</taxon>
        <taxon>Pseudomonadati</taxon>
        <taxon>Pseudomonadota</taxon>
        <taxon>Alphaproteobacteria</taxon>
        <taxon>Sphingomonadales</taxon>
        <taxon>Sphingomonadaceae</taxon>
        <taxon>Sphingobium</taxon>
    </lineage>
</organism>
<evidence type="ECO:0000313" key="2">
    <source>
        <dbReference type="Proteomes" id="UP000628109"/>
    </source>
</evidence>
<protein>
    <recommendedName>
        <fullName evidence="3">Mobile element protein</fullName>
    </recommendedName>
</protein>